<dbReference type="Proteomes" id="UP001165289">
    <property type="component" value="Unassembled WGS sequence"/>
</dbReference>
<gene>
    <name evidence="1" type="ORF">LOD99_9306</name>
</gene>
<evidence type="ECO:0000313" key="2">
    <source>
        <dbReference type="Proteomes" id="UP001165289"/>
    </source>
</evidence>
<dbReference type="EMBL" id="JAKMXF010000357">
    <property type="protein sequence ID" value="KAI6646275.1"/>
    <property type="molecule type" value="Genomic_DNA"/>
</dbReference>
<protein>
    <submittedName>
        <fullName evidence="1">Uncharacterized protein</fullName>
    </submittedName>
</protein>
<keyword evidence="2" id="KW-1185">Reference proteome</keyword>
<comment type="caution">
    <text evidence="1">The sequence shown here is derived from an EMBL/GenBank/DDBJ whole genome shotgun (WGS) entry which is preliminary data.</text>
</comment>
<accession>A0AAV7JBX2</accession>
<reference evidence="1 2" key="1">
    <citation type="journal article" date="2023" name="BMC Biol.">
        <title>The compact genome of the sponge Oopsacas minuta (Hexactinellida) is lacking key metazoan core genes.</title>
        <authorList>
            <person name="Santini S."/>
            <person name="Schenkelaars Q."/>
            <person name="Jourda C."/>
            <person name="Duchesne M."/>
            <person name="Belahbib H."/>
            <person name="Rocher C."/>
            <person name="Selva M."/>
            <person name="Riesgo A."/>
            <person name="Vervoort M."/>
            <person name="Leys S.P."/>
            <person name="Kodjabachian L."/>
            <person name="Le Bivic A."/>
            <person name="Borchiellini C."/>
            <person name="Claverie J.M."/>
            <person name="Renard E."/>
        </authorList>
    </citation>
    <scope>NUCLEOTIDE SEQUENCE [LARGE SCALE GENOMIC DNA]</scope>
    <source>
        <strain evidence="1">SPO-2</strain>
    </source>
</reference>
<sequence length="217" mass="24882">MLLNMFLEQLCRMELRQFNQPRLSIEEEPEPITTWVDISNGQSAKIRGLRRDNVDELKSVCVCVKHCHGEDVEYSHKVPTGDGTFREIPRIIPKLKDGAIPVFVLGCPSYYQSNTKRRRPLELREDELFYQTLTLSLKSEAEEIDKFKIRSCPDISDKLPLLSLSKTWSLWHPEPNTIVFIPRLVNTDILVNMYLIVHSDLSVIAGVANFLQSGGQI</sequence>
<organism evidence="1 2">
    <name type="scientific">Oopsacas minuta</name>
    <dbReference type="NCBI Taxonomy" id="111878"/>
    <lineage>
        <taxon>Eukaryota</taxon>
        <taxon>Metazoa</taxon>
        <taxon>Porifera</taxon>
        <taxon>Hexactinellida</taxon>
        <taxon>Hexasterophora</taxon>
        <taxon>Lyssacinosida</taxon>
        <taxon>Leucopsacidae</taxon>
        <taxon>Oopsacas</taxon>
    </lineage>
</organism>
<evidence type="ECO:0000313" key="1">
    <source>
        <dbReference type="EMBL" id="KAI6646275.1"/>
    </source>
</evidence>
<dbReference type="AlphaFoldDB" id="A0AAV7JBX2"/>
<name>A0AAV7JBX2_9METZ</name>
<proteinExistence type="predicted"/>